<protein>
    <recommendedName>
        <fullName evidence="1">mRNA interferase</fullName>
        <ecNumber evidence="1">3.1.-.-</ecNumber>
    </recommendedName>
</protein>
<comment type="caution">
    <text evidence="2">The sequence shown here is derived from an EMBL/GenBank/DDBJ whole genome shotgun (WGS) entry which is preliminary data.</text>
</comment>
<dbReference type="GO" id="GO:0016075">
    <property type="term" value="P:rRNA catabolic process"/>
    <property type="evidence" value="ECO:0007669"/>
    <property type="project" value="TreeGrafter"/>
</dbReference>
<dbReference type="InterPro" id="IPR003477">
    <property type="entry name" value="PemK-like"/>
</dbReference>
<keyword evidence="1" id="KW-0540">Nuclease</keyword>
<name>A0A3N0VBA9_9GAMM</name>
<accession>A0A3N0VBA9</accession>
<dbReference type="Proteomes" id="UP000282106">
    <property type="component" value="Unassembled WGS sequence"/>
</dbReference>
<dbReference type="PANTHER" id="PTHR33988">
    <property type="entry name" value="ENDORIBONUCLEASE MAZF-RELATED"/>
    <property type="match status" value="1"/>
</dbReference>
<dbReference type="GO" id="GO:0016787">
    <property type="term" value="F:hydrolase activity"/>
    <property type="evidence" value="ECO:0007669"/>
    <property type="project" value="UniProtKB-KW"/>
</dbReference>
<dbReference type="InParanoid" id="A0A3N0VBA9"/>
<proteinExistence type="inferred from homology"/>
<comment type="similarity">
    <text evidence="1">Belongs to the PemK/MazF family.</text>
</comment>
<keyword evidence="1" id="KW-0378">Hydrolase</keyword>
<organism evidence="2 3">
    <name type="scientific">Stagnimonas aquatica</name>
    <dbReference type="NCBI Taxonomy" id="2689987"/>
    <lineage>
        <taxon>Bacteria</taxon>
        <taxon>Pseudomonadati</taxon>
        <taxon>Pseudomonadota</taxon>
        <taxon>Gammaproteobacteria</taxon>
        <taxon>Nevskiales</taxon>
        <taxon>Nevskiaceae</taxon>
        <taxon>Stagnimonas</taxon>
    </lineage>
</organism>
<reference evidence="2 3" key="1">
    <citation type="submission" date="2018-10" db="EMBL/GenBank/DDBJ databases">
        <authorList>
            <person name="Chen W.-M."/>
        </authorList>
    </citation>
    <scope>NUCLEOTIDE SEQUENCE [LARGE SCALE GENOMIC DNA]</scope>
    <source>
        <strain evidence="2 3">THS-13</strain>
    </source>
</reference>
<sequence>MQRGELWWVNLDPTLGSEIRKTRPCVILSVDALNRARRTVVVVPLTSSATPRPPIVLALPSAGEGIRAVCDQVRTVDKQRLLNKSGRLTTKDMNQLEAALRQVLGL</sequence>
<dbReference type="SUPFAM" id="SSF50118">
    <property type="entry name" value="Cell growth inhibitor/plasmid maintenance toxic component"/>
    <property type="match status" value="1"/>
</dbReference>
<dbReference type="GO" id="GO:0006402">
    <property type="term" value="P:mRNA catabolic process"/>
    <property type="evidence" value="ECO:0007669"/>
    <property type="project" value="TreeGrafter"/>
</dbReference>
<evidence type="ECO:0000313" key="2">
    <source>
        <dbReference type="EMBL" id="ROH89558.1"/>
    </source>
</evidence>
<keyword evidence="1" id="KW-0255">Endonuclease</keyword>
<dbReference type="GO" id="GO:0004521">
    <property type="term" value="F:RNA endonuclease activity"/>
    <property type="evidence" value="ECO:0007669"/>
    <property type="project" value="TreeGrafter"/>
</dbReference>
<dbReference type="AlphaFoldDB" id="A0A3N0VBA9"/>
<dbReference type="InterPro" id="IPR011067">
    <property type="entry name" value="Plasmid_toxin/cell-grow_inhib"/>
</dbReference>
<evidence type="ECO:0000313" key="3">
    <source>
        <dbReference type="Proteomes" id="UP000282106"/>
    </source>
</evidence>
<dbReference type="GO" id="GO:0003677">
    <property type="term" value="F:DNA binding"/>
    <property type="evidence" value="ECO:0007669"/>
    <property type="project" value="InterPro"/>
</dbReference>
<dbReference type="Gene3D" id="2.30.30.110">
    <property type="match status" value="1"/>
</dbReference>
<gene>
    <name evidence="2" type="ORF">ED208_10540</name>
</gene>
<comment type="function">
    <text evidence="1">Toxic component of a type II toxin-antitoxin (TA) system.</text>
</comment>
<dbReference type="RefSeq" id="WP_123211855.1">
    <property type="nucleotide sequence ID" value="NZ_RJVO01000004.1"/>
</dbReference>
<dbReference type="PIRSF" id="PIRSF033490">
    <property type="entry name" value="MazF"/>
    <property type="match status" value="1"/>
</dbReference>
<dbReference type="FunCoup" id="A0A3N0VBA9">
    <property type="interactions" value="7"/>
</dbReference>
<keyword evidence="3" id="KW-1185">Reference proteome</keyword>
<dbReference type="Pfam" id="PF02452">
    <property type="entry name" value="PemK_toxin"/>
    <property type="match status" value="1"/>
</dbReference>
<dbReference type="EC" id="3.1.-.-" evidence="1"/>
<dbReference type="EMBL" id="RJVO01000004">
    <property type="protein sequence ID" value="ROH89558.1"/>
    <property type="molecule type" value="Genomic_DNA"/>
</dbReference>
<evidence type="ECO:0000256" key="1">
    <source>
        <dbReference type="PIRNR" id="PIRNR033490"/>
    </source>
</evidence>